<dbReference type="PANTHER" id="PTHR43080">
    <property type="entry name" value="CBS DOMAIN-CONTAINING PROTEIN CBSX3, MITOCHONDRIAL"/>
    <property type="match status" value="1"/>
</dbReference>
<dbReference type="EMBL" id="JAIKTS010000005">
    <property type="protein sequence ID" value="MCL7715726.1"/>
    <property type="molecule type" value="Genomic_DNA"/>
</dbReference>
<protein>
    <submittedName>
        <fullName evidence="4">CBS domain-containing protein</fullName>
    </submittedName>
</protein>
<comment type="caution">
    <text evidence="4">The sequence shown here is derived from an EMBL/GenBank/DDBJ whole genome shotgun (WGS) entry which is preliminary data.</text>
</comment>
<dbReference type="InterPro" id="IPR046342">
    <property type="entry name" value="CBS_dom_sf"/>
</dbReference>
<accession>A0ABT0SK76</accession>
<name>A0ABT0SK76_9GAMM</name>
<dbReference type="InterPro" id="IPR051257">
    <property type="entry name" value="Diverse_CBS-Domain"/>
</dbReference>
<dbReference type="RefSeq" id="WP_250065202.1">
    <property type="nucleotide sequence ID" value="NZ_JAIKTS010000005.1"/>
</dbReference>
<feature type="domain" description="CBS" evidence="3">
    <location>
        <begin position="76"/>
        <end position="133"/>
    </location>
</feature>
<dbReference type="InterPro" id="IPR044725">
    <property type="entry name" value="CBSX3_CBS_dom"/>
</dbReference>
<evidence type="ECO:0000256" key="2">
    <source>
        <dbReference type="PROSITE-ProRule" id="PRU00703"/>
    </source>
</evidence>
<evidence type="ECO:0000313" key="4">
    <source>
        <dbReference type="EMBL" id="MCL7715726.1"/>
    </source>
</evidence>
<dbReference type="SMART" id="SM00116">
    <property type="entry name" value="CBS"/>
    <property type="match status" value="2"/>
</dbReference>
<evidence type="ECO:0000259" key="3">
    <source>
        <dbReference type="PROSITE" id="PS51371"/>
    </source>
</evidence>
<dbReference type="Proteomes" id="UP001431235">
    <property type="component" value="Unassembled WGS sequence"/>
</dbReference>
<evidence type="ECO:0000256" key="1">
    <source>
        <dbReference type="ARBA" id="ARBA00023122"/>
    </source>
</evidence>
<proteinExistence type="predicted"/>
<reference evidence="4 5" key="1">
    <citation type="submission" date="2021-08" db="EMBL/GenBank/DDBJ databases">
        <title>Novel members of of the genus Stenotrophomonas from differernt environment.</title>
        <authorList>
            <person name="Deng Y."/>
        </authorList>
    </citation>
    <scope>NUCLEOTIDE SEQUENCE [LARGE SCALE GENOMIC DNA]</scope>
    <source>
        <strain evidence="4 5">CPCC 101365</strain>
    </source>
</reference>
<dbReference type="SUPFAM" id="SSF54631">
    <property type="entry name" value="CBS-domain pair"/>
    <property type="match status" value="1"/>
</dbReference>
<dbReference type="Pfam" id="PF00571">
    <property type="entry name" value="CBS"/>
    <property type="match status" value="2"/>
</dbReference>
<evidence type="ECO:0000313" key="5">
    <source>
        <dbReference type="Proteomes" id="UP001431235"/>
    </source>
</evidence>
<keyword evidence="5" id="KW-1185">Reference proteome</keyword>
<sequence>MQTVRQLLGTKSPEIHAVAPQAAVIDAIRLMAEKGIGAVLVMEGARLAGILSERDYARKIVLRDRSSRQTAVAEIMTAEVVTVAPEATVEECLQLVTERRIRHLPVAEGGSVLGVISIGDLVKAVIEQQRRELGHLQQYIVSG</sequence>
<dbReference type="Gene3D" id="3.10.580.10">
    <property type="entry name" value="CBS-domain"/>
    <property type="match status" value="1"/>
</dbReference>
<dbReference type="PANTHER" id="PTHR43080:SF2">
    <property type="entry name" value="CBS DOMAIN-CONTAINING PROTEIN"/>
    <property type="match status" value="1"/>
</dbReference>
<keyword evidence="1 2" id="KW-0129">CBS domain</keyword>
<dbReference type="CDD" id="cd04623">
    <property type="entry name" value="CBS_pair_bac_euk"/>
    <property type="match status" value="1"/>
</dbReference>
<dbReference type="PROSITE" id="PS51371">
    <property type="entry name" value="CBS"/>
    <property type="match status" value="2"/>
</dbReference>
<feature type="domain" description="CBS" evidence="3">
    <location>
        <begin position="11"/>
        <end position="67"/>
    </location>
</feature>
<gene>
    <name evidence="4" type="ORF">K5L01_13865</name>
</gene>
<organism evidence="4 5">
    <name type="scientific">Stenotrophomonas mori</name>
    <dbReference type="NCBI Taxonomy" id="2871096"/>
    <lineage>
        <taxon>Bacteria</taxon>
        <taxon>Pseudomonadati</taxon>
        <taxon>Pseudomonadota</taxon>
        <taxon>Gammaproteobacteria</taxon>
        <taxon>Lysobacterales</taxon>
        <taxon>Lysobacteraceae</taxon>
        <taxon>Stenotrophomonas</taxon>
    </lineage>
</organism>
<dbReference type="InterPro" id="IPR000644">
    <property type="entry name" value="CBS_dom"/>
</dbReference>